<dbReference type="STRING" id="935223.SAMN04488131_10364"/>
<dbReference type="RefSeq" id="WP_091203583.1">
    <property type="nucleotide sequence ID" value="NZ_FONQ01000003.1"/>
</dbReference>
<reference evidence="2" key="1">
    <citation type="submission" date="2016-10" db="EMBL/GenBank/DDBJ databases">
        <authorList>
            <person name="Varghese N."/>
            <person name="Submissions S."/>
        </authorList>
    </citation>
    <scope>NUCLEOTIDE SEQUENCE [LARGE SCALE GENOMIC DNA]</scope>
    <source>
        <strain evidence="2">CGMCC 1.9227</strain>
    </source>
</reference>
<organism evidence="1 2">
    <name type="scientific">Flavobacterium xueshanense</name>
    <dbReference type="NCBI Taxonomy" id="935223"/>
    <lineage>
        <taxon>Bacteria</taxon>
        <taxon>Pseudomonadati</taxon>
        <taxon>Bacteroidota</taxon>
        <taxon>Flavobacteriia</taxon>
        <taxon>Flavobacteriales</taxon>
        <taxon>Flavobacteriaceae</taxon>
        <taxon>Flavobacterium</taxon>
    </lineage>
</organism>
<dbReference type="AlphaFoldDB" id="A0A1I2CG48"/>
<protein>
    <recommendedName>
        <fullName evidence="3">HNH endonuclease</fullName>
    </recommendedName>
</protein>
<name>A0A1I2CG48_9FLAO</name>
<accession>A0A1I2CG48</accession>
<evidence type="ECO:0008006" key="3">
    <source>
        <dbReference type="Google" id="ProtNLM"/>
    </source>
</evidence>
<evidence type="ECO:0000313" key="2">
    <source>
        <dbReference type="Proteomes" id="UP000198596"/>
    </source>
</evidence>
<sequence length="355" mass="42652">MLFPYKFIDHNINHLQTWIDFLFVNIWCKADKNVEYNIELFDKCKELQEIVRKEEYKTDPSVRQVDYITGPIREIYEEFQKLSTQQKNQLKRWYKRSNDLEKICNNQKLYNPISKNILRKYSPDLAKKIYKFYVNLYEKGLDLAVIKNQNGNLEKHYKEFVKINTNGICPFCGIDTIRSYEMNGHEAYDHFLPKENYPLYAINFKNLVPTCHDCNSTYKTRDIPIVSKNKKNKRKAFYPYSENQINLKLRLQVNIVDYKFYEHANIGIEFITDSEKDKIKTWKETYNIESRYKDYLTNESKGKYWLVNYMDEMSAAMRNMELTELPNRLKKNPFRGDNFLKVPFLLACDEIGLFP</sequence>
<dbReference type="Proteomes" id="UP000198596">
    <property type="component" value="Unassembled WGS sequence"/>
</dbReference>
<dbReference type="Gene3D" id="1.10.30.50">
    <property type="match status" value="1"/>
</dbReference>
<evidence type="ECO:0000313" key="1">
    <source>
        <dbReference type="EMBL" id="SFE67276.1"/>
    </source>
</evidence>
<keyword evidence="2" id="KW-1185">Reference proteome</keyword>
<dbReference type="OrthoDB" id="9816185at2"/>
<dbReference type="EMBL" id="FONQ01000003">
    <property type="protein sequence ID" value="SFE67276.1"/>
    <property type="molecule type" value="Genomic_DNA"/>
</dbReference>
<proteinExistence type="predicted"/>
<gene>
    <name evidence="1" type="ORF">SAMN04488131_10364</name>
</gene>